<dbReference type="KEGG" id="dwd:DSCW_62630"/>
<dbReference type="GO" id="GO:0005524">
    <property type="term" value="F:ATP binding"/>
    <property type="evidence" value="ECO:0007669"/>
    <property type="project" value="UniProtKB-KW"/>
</dbReference>
<dbReference type="NCBIfam" id="TIGR00229">
    <property type="entry name" value="sensory_box"/>
    <property type="match status" value="1"/>
</dbReference>
<keyword evidence="1" id="KW-0547">Nucleotide-binding</keyword>
<evidence type="ECO:0000256" key="1">
    <source>
        <dbReference type="ARBA" id="ARBA00022741"/>
    </source>
</evidence>
<evidence type="ECO:0000313" key="11">
    <source>
        <dbReference type="Proteomes" id="UP000427769"/>
    </source>
</evidence>
<dbReference type="Pfam" id="PF18024">
    <property type="entry name" value="HTH_50"/>
    <property type="match status" value="1"/>
</dbReference>
<dbReference type="InterPro" id="IPR058031">
    <property type="entry name" value="AAA_lid_NorR"/>
</dbReference>
<sequence>MPEIKKSPDKTADVADQIRLLKEMTRERDAIIDSSSDGLFVCDGQATVIRMNPASERIHQTKAEAVIGKNMVDLIEEGFIDRSAALEAVETKTVVNLLQKKGNRKLISTATPVFNDAGEIIRVVVSEQDITQFENLQRQLEQEQEIKHQLQHQLVEMQQDVLHTHEIIARSGNMVKTLERALKASKVDSSILITGESGVGKGVIANLIHKSSSRAEKPLIRINCGAIPQTLIESELFGYEKGAFTGAQANGKLGHLELADRGTLFLDEIAELPLPSQVKLLRFLENGRLTRLGGTQSRFVDSRIIAATHRDLKKMVEQGTFRHDLFYRLKVIPITIPPLRDRRECLLPLLRHYVDTFARKIGSAKRLSQAAIDALMAYTYPGNVRELMNICEQVVVMSEMEIIDRQDLPRDVIAQTQESGEDWGSWPPQMTLNQVLDSVERAFLREALKTHKKQSRIAKTLGISQPTVARRMKKYGLSAALAGNG</sequence>
<dbReference type="SUPFAM" id="SSF55785">
    <property type="entry name" value="PYP-like sensor domain (PAS domain)"/>
    <property type="match status" value="1"/>
</dbReference>
<dbReference type="PROSITE" id="PS00688">
    <property type="entry name" value="SIGMA54_INTERACT_3"/>
    <property type="match status" value="1"/>
</dbReference>
<dbReference type="PROSITE" id="PS50113">
    <property type="entry name" value="PAC"/>
    <property type="match status" value="1"/>
</dbReference>
<protein>
    <recommendedName>
        <fullName evidence="6">HTH-type transcriptional regulatory protein TyrR</fullName>
    </recommendedName>
</protein>
<feature type="domain" description="Sigma-54 factor interaction" evidence="8">
    <location>
        <begin position="167"/>
        <end position="396"/>
    </location>
</feature>
<dbReference type="InterPro" id="IPR000014">
    <property type="entry name" value="PAS"/>
</dbReference>
<evidence type="ECO:0000256" key="5">
    <source>
        <dbReference type="ARBA" id="ARBA00023163"/>
    </source>
</evidence>
<dbReference type="Gene3D" id="3.40.50.300">
    <property type="entry name" value="P-loop containing nucleotide triphosphate hydrolases"/>
    <property type="match status" value="1"/>
</dbReference>
<dbReference type="InterPro" id="IPR025662">
    <property type="entry name" value="Sigma_54_int_dom_ATP-bd_1"/>
</dbReference>
<proteinExistence type="predicted"/>
<dbReference type="SUPFAM" id="SSF46689">
    <property type="entry name" value="Homeodomain-like"/>
    <property type="match status" value="1"/>
</dbReference>
<evidence type="ECO:0000256" key="7">
    <source>
        <dbReference type="SAM" id="Coils"/>
    </source>
</evidence>
<dbReference type="CDD" id="cd00130">
    <property type="entry name" value="PAS"/>
    <property type="match status" value="1"/>
</dbReference>
<dbReference type="CDD" id="cd00009">
    <property type="entry name" value="AAA"/>
    <property type="match status" value="1"/>
</dbReference>
<dbReference type="InterPro" id="IPR035965">
    <property type="entry name" value="PAS-like_dom_sf"/>
</dbReference>
<feature type="coiled-coil region" evidence="7">
    <location>
        <begin position="123"/>
        <end position="160"/>
    </location>
</feature>
<evidence type="ECO:0000256" key="6">
    <source>
        <dbReference type="ARBA" id="ARBA00029500"/>
    </source>
</evidence>
<feature type="domain" description="PAC" evidence="9">
    <location>
        <begin position="91"/>
        <end position="142"/>
    </location>
</feature>
<dbReference type="Pfam" id="PF08448">
    <property type="entry name" value="PAS_4"/>
    <property type="match status" value="1"/>
</dbReference>
<evidence type="ECO:0000256" key="2">
    <source>
        <dbReference type="ARBA" id="ARBA00022797"/>
    </source>
</evidence>
<dbReference type="InterPro" id="IPR030828">
    <property type="entry name" value="HTH_TyrR"/>
</dbReference>
<dbReference type="SMART" id="SM00091">
    <property type="entry name" value="PAS"/>
    <property type="match status" value="1"/>
</dbReference>
<keyword evidence="3" id="KW-0067">ATP-binding</keyword>
<evidence type="ECO:0000256" key="4">
    <source>
        <dbReference type="ARBA" id="ARBA00023015"/>
    </source>
</evidence>
<name>A0A5K7ZAI0_9BACT</name>
<dbReference type="AlphaFoldDB" id="A0A5K7ZAI0"/>
<keyword evidence="7" id="KW-0175">Coiled coil</keyword>
<organism evidence="10 11">
    <name type="scientific">Desulfosarcina widdelii</name>
    <dbReference type="NCBI Taxonomy" id="947919"/>
    <lineage>
        <taxon>Bacteria</taxon>
        <taxon>Pseudomonadati</taxon>
        <taxon>Thermodesulfobacteriota</taxon>
        <taxon>Desulfobacteria</taxon>
        <taxon>Desulfobacterales</taxon>
        <taxon>Desulfosarcinaceae</taxon>
        <taxon>Desulfosarcina</taxon>
    </lineage>
</organism>
<dbReference type="SMART" id="SM00382">
    <property type="entry name" value="AAA"/>
    <property type="match status" value="1"/>
</dbReference>
<dbReference type="Gene3D" id="1.10.10.60">
    <property type="entry name" value="Homeodomain-like"/>
    <property type="match status" value="1"/>
</dbReference>
<dbReference type="PANTHER" id="PTHR32071">
    <property type="entry name" value="TRANSCRIPTIONAL REGULATORY PROTEIN"/>
    <property type="match status" value="1"/>
</dbReference>
<dbReference type="Pfam" id="PF00158">
    <property type="entry name" value="Sigma54_activat"/>
    <property type="match status" value="1"/>
</dbReference>
<dbReference type="InterPro" id="IPR027417">
    <property type="entry name" value="P-loop_NTPase"/>
</dbReference>
<gene>
    <name evidence="10" type="ORF">DSCW_62630</name>
</gene>
<dbReference type="Pfam" id="PF25601">
    <property type="entry name" value="AAA_lid_14"/>
    <property type="match status" value="1"/>
</dbReference>
<dbReference type="GO" id="GO:0003677">
    <property type="term" value="F:DNA binding"/>
    <property type="evidence" value="ECO:0007669"/>
    <property type="project" value="UniProtKB-KW"/>
</dbReference>
<dbReference type="InterPro" id="IPR002078">
    <property type="entry name" value="Sigma_54_int"/>
</dbReference>
<dbReference type="InterPro" id="IPR025944">
    <property type="entry name" value="Sigma_54_int_dom_CS"/>
</dbReference>
<dbReference type="Gene3D" id="1.10.8.60">
    <property type="match status" value="1"/>
</dbReference>
<dbReference type="PROSITE" id="PS00675">
    <property type="entry name" value="SIGMA54_INTERACT_1"/>
    <property type="match status" value="1"/>
</dbReference>
<dbReference type="GO" id="GO:0006355">
    <property type="term" value="P:regulation of DNA-templated transcription"/>
    <property type="evidence" value="ECO:0007669"/>
    <property type="project" value="InterPro"/>
</dbReference>
<dbReference type="InterPro" id="IPR000700">
    <property type="entry name" value="PAS-assoc_C"/>
</dbReference>
<dbReference type="FunFam" id="3.40.50.300:FF:000006">
    <property type="entry name" value="DNA-binding transcriptional regulator NtrC"/>
    <property type="match status" value="1"/>
</dbReference>
<evidence type="ECO:0000259" key="8">
    <source>
        <dbReference type="PROSITE" id="PS50045"/>
    </source>
</evidence>
<dbReference type="PANTHER" id="PTHR32071:SF57">
    <property type="entry name" value="C4-DICARBOXYLATE TRANSPORT TRANSCRIPTIONAL REGULATORY PROTEIN DCTD"/>
    <property type="match status" value="1"/>
</dbReference>
<evidence type="ECO:0000313" key="10">
    <source>
        <dbReference type="EMBL" id="BBO78846.1"/>
    </source>
</evidence>
<evidence type="ECO:0000256" key="3">
    <source>
        <dbReference type="ARBA" id="ARBA00022840"/>
    </source>
</evidence>
<dbReference type="InterPro" id="IPR003593">
    <property type="entry name" value="AAA+_ATPase"/>
</dbReference>
<keyword evidence="11" id="KW-1185">Reference proteome</keyword>
<reference evidence="10 11" key="1">
    <citation type="submission" date="2019-11" db="EMBL/GenBank/DDBJ databases">
        <title>Comparative genomics of hydrocarbon-degrading Desulfosarcina strains.</title>
        <authorList>
            <person name="Watanabe M."/>
            <person name="Kojima H."/>
            <person name="Fukui M."/>
        </authorList>
    </citation>
    <scope>NUCLEOTIDE SEQUENCE [LARGE SCALE GENOMIC DNA]</scope>
    <source>
        <strain evidence="10 11">PP31</strain>
    </source>
</reference>
<keyword evidence="4" id="KW-0805">Transcription regulation</keyword>
<keyword evidence="5" id="KW-0804">Transcription</keyword>
<dbReference type="RefSeq" id="WP_155307437.1">
    <property type="nucleotide sequence ID" value="NZ_AP021875.1"/>
</dbReference>
<dbReference type="SUPFAM" id="SSF52540">
    <property type="entry name" value="P-loop containing nucleoside triphosphate hydrolases"/>
    <property type="match status" value="1"/>
</dbReference>
<dbReference type="EMBL" id="AP021875">
    <property type="protein sequence ID" value="BBO78846.1"/>
    <property type="molecule type" value="Genomic_DNA"/>
</dbReference>
<accession>A0A5K7ZAI0</accession>
<dbReference type="InterPro" id="IPR009057">
    <property type="entry name" value="Homeodomain-like_sf"/>
</dbReference>
<evidence type="ECO:0000259" key="9">
    <source>
        <dbReference type="PROSITE" id="PS50113"/>
    </source>
</evidence>
<dbReference type="Proteomes" id="UP000427769">
    <property type="component" value="Chromosome"/>
</dbReference>
<dbReference type="PROSITE" id="PS50045">
    <property type="entry name" value="SIGMA54_INTERACT_4"/>
    <property type="match status" value="1"/>
</dbReference>
<dbReference type="Gene3D" id="3.30.450.20">
    <property type="entry name" value="PAS domain"/>
    <property type="match status" value="1"/>
</dbReference>
<dbReference type="OrthoDB" id="9763792at2"/>
<keyword evidence="2" id="KW-0058">Aromatic hydrocarbons catabolism</keyword>
<dbReference type="InterPro" id="IPR013656">
    <property type="entry name" value="PAS_4"/>
</dbReference>